<dbReference type="RefSeq" id="XP_015469532.1">
    <property type="nucleotide sequence ID" value="XM_015609576.1"/>
</dbReference>
<dbReference type="PANTHER" id="PTHR13829">
    <property type="entry name" value="SNRNP CORE PROTEIN FAMILY MEMBER"/>
    <property type="match status" value="1"/>
</dbReference>
<evidence type="ECO:0000256" key="8">
    <source>
        <dbReference type="ARBA" id="ARBA00023274"/>
    </source>
</evidence>
<evidence type="ECO:0000256" key="9">
    <source>
        <dbReference type="PIRNR" id="PIRNR016394"/>
    </source>
</evidence>
<feature type="domain" description="Sm" evidence="10">
    <location>
        <begin position="2"/>
        <end position="76"/>
    </location>
</feature>
<accession>A0A0V1Q4V8</accession>
<reference evidence="11 12" key="1">
    <citation type="submission" date="2015-11" db="EMBL/GenBank/DDBJ databases">
        <title>The genome of Debaryomyces fabryi.</title>
        <authorList>
            <person name="Tafer H."/>
            <person name="Lopandic K."/>
        </authorList>
    </citation>
    <scope>NUCLEOTIDE SEQUENCE [LARGE SCALE GENOMIC DNA]</scope>
    <source>
        <strain evidence="11 12">CBS 789</strain>
    </source>
</reference>
<dbReference type="AlphaFoldDB" id="A0A0V1Q4V8"/>
<dbReference type="GO" id="GO:0000932">
    <property type="term" value="C:P-body"/>
    <property type="evidence" value="ECO:0007669"/>
    <property type="project" value="TreeGrafter"/>
</dbReference>
<evidence type="ECO:0000256" key="5">
    <source>
        <dbReference type="ARBA" id="ARBA00022884"/>
    </source>
</evidence>
<dbReference type="PIRSF" id="PIRSF016394">
    <property type="entry name" value="U6_snRNA_Lsm2"/>
    <property type="match status" value="1"/>
</dbReference>
<protein>
    <recommendedName>
        <fullName evidence="9">LSM complex subunit LSm2</fullName>
    </recommendedName>
</protein>
<dbReference type="Proteomes" id="UP000054251">
    <property type="component" value="Unassembled WGS sequence"/>
</dbReference>
<dbReference type="OrthoDB" id="10256176at2759"/>
<dbReference type="GO" id="GO:0000398">
    <property type="term" value="P:mRNA splicing, via spliceosome"/>
    <property type="evidence" value="ECO:0007669"/>
    <property type="project" value="UniProtKB-UniRule"/>
</dbReference>
<dbReference type="GO" id="GO:0005688">
    <property type="term" value="C:U6 snRNP"/>
    <property type="evidence" value="ECO:0007669"/>
    <property type="project" value="TreeGrafter"/>
</dbReference>
<dbReference type="FunFam" id="2.30.30.100:FF:000009">
    <property type="entry name" value="U6 snRNA-associated Sm-like protein LSm2"/>
    <property type="match status" value="1"/>
</dbReference>
<dbReference type="Gene3D" id="2.30.30.100">
    <property type="match status" value="1"/>
</dbReference>
<evidence type="ECO:0000259" key="10">
    <source>
        <dbReference type="PROSITE" id="PS52002"/>
    </source>
</evidence>
<comment type="function">
    <text evidence="9">Component of LSm protein complexes, which are involved in RNA processing and may function in a chaperone-like manner.</text>
</comment>
<evidence type="ECO:0000256" key="1">
    <source>
        <dbReference type="ARBA" id="ARBA00004123"/>
    </source>
</evidence>
<evidence type="ECO:0000313" key="11">
    <source>
        <dbReference type="EMBL" id="KSA03430.1"/>
    </source>
</evidence>
<dbReference type="CDD" id="cd01725">
    <property type="entry name" value="LSm2"/>
    <property type="match status" value="1"/>
</dbReference>
<evidence type="ECO:0000256" key="6">
    <source>
        <dbReference type="ARBA" id="ARBA00023187"/>
    </source>
</evidence>
<comment type="caution">
    <text evidence="11">The sequence shown here is derived from an EMBL/GenBank/DDBJ whole genome shotgun (WGS) entry which is preliminary data.</text>
</comment>
<evidence type="ECO:0000256" key="7">
    <source>
        <dbReference type="ARBA" id="ARBA00023242"/>
    </source>
</evidence>
<keyword evidence="5 9" id="KW-0694">RNA-binding</keyword>
<keyword evidence="8 9" id="KW-0687">Ribonucleoprotein</keyword>
<dbReference type="InterPro" id="IPR047575">
    <property type="entry name" value="Sm"/>
</dbReference>
<evidence type="ECO:0000256" key="4">
    <source>
        <dbReference type="ARBA" id="ARBA00022728"/>
    </source>
</evidence>
<dbReference type="InterPro" id="IPR001163">
    <property type="entry name" value="Sm_dom_euk/arc"/>
</dbReference>
<keyword evidence="7 9" id="KW-0539">Nucleus</keyword>
<name>A0A0V1Q4V8_9ASCO</name>
<keyword evidence="12" id="KW-1185">Reference proteome</keyword>
<sequence>MLFFSFFKTLVDQEVTVELKNDIEIKGILKSVDQYLNLKLDNISCVNESKYPHLQSVKNLFIRGSTVRYVHMNSNSVDCTLLQDASRRGTYKRFILSIFLSNILTIL</sequence>
<dbReference type="PANTHER" id="PTHR13829:SF2">
    <property type="entry name" value="U6 SNRNA-ASSOCIATED SM-LIKE PROTEIN LSM2"/>
    <property type="match status" value="1"/>
</dbReference>
<gene>
    <name evidence="11" type="ORF">AC631_00746</name>
</gene>
<dbReference type="GO" id="GO:0071011">
    <property type="term" value="C:precatalytic spliceosome"/>
    <property type="evidence" value="ECO:0007669"/>
    <property type="project" value="TreeGrafter"/>
</dbReference>
<evidence type="ECO:0000256" key="3">
    <source>
        <dbReference type="ARBA" id="ARBA00022664"/>
    </source>
</evidence>
<dbReference type="GO" id="GO:0046540">
    <property type="term" value="C:U4/U6 x U5 tri-snRNP complex"/>
    <property type="evidence" value="ECO:0007669"/>
    <property type="project" value="TreeGrafter"/>
</dbReference>
<dbReference type="GO" id="GO:1990726">
    <property type="term" value="C:Lsm1-7-Pat1 complex"/>
    <property type="evidence" value="ECO:0007669"/>
    <property type="project" value="TreeGrafter"/>
</dbReference>
<dbReference type="SUPFAM" id="SSF50182">
    <property type="entry name" value="Sm-like ribonucleoproteins"/>
    <property type="match status" value="1"/>
</dbReference>
<dbReference type="GO" id="GO:0071013">
    <property type="term" value="C:catalytic step 2 spliceosome"/>
    <property type="evidence" value="ECO:0007669"/>
    <property type="project" value="TreeGrafter"/>
</dbReference>
<keyword evidence="3 9" id="KW-0507">mRNA processing</keyword>
<dbReference type="GeneID" id="26837755"/>
<dbReference type="GO" id="GO:0003723">
    <property type="term" value="F:RNA binding"/>
    <property type="evidence" value="ECO:0007669"/>
    <property type="project" value="UniProtKB-UniRule"/>
</dbReference>
<dbReference type="InterPro" id="IPR010920">
    <property type="entry name" value="LSM_dom_sf"/>
</dbReference>
<evidence type="ECO:0000313" key="12">
    <source>
        <dbReference type="Proteomes" id="UP000054251"/>
    </source>
</evidence>
<comment type="subcellular location">
    <subcellularLocation>
        <location evidence="1">Nucleus</location>
    </subcellularLocation>
</comment>
<dbReference type="PROSITE" id="PS52002">
    <property type="entry name" value="SM"/>
    <property type="match status" value="1"/>
</dbReference>
<dbReference type="EMBL" id="LMYN01000009">
    <property type="protein sequence ID" value="KSA03430.1"/>
    <property type="molecule type" value="Genomic_DNA"/>
</dbReference>
<organism evidence="11 12">
    <name type="scientific">Debaryomyces fabryi</name>
    <dbReference type="NCBI Taxonomy" id="58627"/>
    <lineage>
        <taxon>Eukaryota</taxon>
        <taxon>Fungi</taxon>
        <taxon>Dikarya</taxon>
        <taxon>Ascomycota</taxon>
        <taxon>Saccharomycotina</taxon>
        <taxon>Pichiomycetes</taxon>
        <taxon>Debaryomycetaceae</taxon>
        <taxon>Debaryomyces</taxon>
    </lineage>
</organism>
<proteinExistence type="inferred from homology"/>
<evidence type="ECO:0000256" key="2">
    <source>
        <dbReference type="ARBA" id="ARBA00006850"/>
    </source>
</evidence>
<comment type="similarity">
    <text evidence="2 9">Belongs to the snRNP Sm proteins family.</text>
</comment>
<dbReference type="InterPro" id="IPR016654">
    <property type="entry name" value="U6_snRNA_Lsm2"/>
</dbReference>
<dbReference type="SMART" id="SM00651">
    <property type="entry name" value="Sm"/>
    <property type="match status" value="1"/>
</dbReference>
<keyword evidence="4 9" id="KW-0747">Spliceosome</keyword>
<dbReference type="Pfam" id="PF01423">
    <property type="entry name" value="LSM"/>
    <property type="match status" value="1"/>
</dbReference>
<keyword evidence="6 9" id="KW-0508">mRNA splicing</keyword>